<organism evidence="1 2">
    <name type="scientific">Candidatus Shapirobacteria bacterium CG06_land_8_20_14_3_00_40_12</name>
    <dbReference type="NCBI Taxonomy" id="1974881"/>
    <lineage>
        <taxon>Bacteria</taxon>
        <taxon>Candidatus Shapironibacteriota</taxon>
    </lineage>
</organism>
<name>A0A2M7ART8_9BACT</name>
<dbReference type="AlphaFoldDB" id="A0A2M7ART8"/>
<protein>
    <submittedName>
        <fullName evidence="1">Uncharacterized protein</fullName>
    </submittedName>
</protein>
<accession>A0A2M7ART8</accession>
<feature type="non-terminal residue" evidence="1">
    <location>
        <position position="81"/>
    </location>
</feature>
<sequence length="81" mass="8952">MTKTDNPIKPVLLTDASRQEALADKNLLLSRRSLEYTGEEGKKLASFQLPILLSASLVSLDFAINMANRELEKQGVPIIPE</sequence>
<evidence type="ECO:0000313" key="2">
    <source>
        <dbReference type="Proteomes" id="UP000231407"/>
    </source>
</evidence>
<dbReference type="EMBL" id="PEWA01000038">
    <property type="protein sequence ID" value="PIU73335.1"/>
    <property type="molecule type" value="Genomic_DNA"/>
</dbReference>
<evidence type="ECO:0000313" key="1">
    <source>
        <dbReference type="EMBL" id="PIU73335.1"/>
    </source>
</evidence>
<comment type="caution">
    <text evidence="1">The sequence shown here is derived from an EMBL/GenBank/DDBJ whole genome shotgun (WGS) entry which is preliminary data.</text>
</comment>
<reference evidence="2" key="1">
    <citation type="submission" date="2017-09" db="EMBL/GenBank/DDBJ databases">
        <title>Depth-based differentiation of microbial function through sediment-hosted aquifers and enrichment of novel symbionts in the deep terrestrial subsurface.</title>
        <authorList>
            <person name="Probst A.J."/>
            <person name="Ladd B."/>
            <person name="Jarett J.K."/>
            <person name="Geller-Mcgrath D.E."/>
            <person name="Sieber C.M.K."/>
            <person name="Emerson J.B."/>
            <person name="Anantharaman K."/>
            <person name="Thomas B.C."/>
            <person name="Malmstrom R."/>
            <person name="Stieglmeier M."/>
            <person name="Klingl A."/>
            <person name="Woyke T."/>
            <person name="Ryan C.M."/>
            <person name="Banfield J.F."/>
        </authorList>
    </citation>
    <scope>NUCLEOTIDE SEQUENCE [LARGE SCALE GENOMIC DNA]</scope>
</reference>
<gene>
    <name evidence="1" type="ORF">COS78_02890</name>
</gene>
<dbReference type="Proteomes" id="UP000231407">
    <property type="component" value="Unassembled WGS sequence"/>
</dbReference>
<proteinExistence type="predicted"/>